<proteinExistence type="predicted"/>
<protein>
    <submittedName>
        <fullName evidence="1">Uncharacterized protein</fullName>
    </submittedName>
</protein>
<dbReference type="Proteomes" id="UP000018458">
    <property type="component" value="Unassembled WGS sequence"/>
</dbReference>
<dbReference type="AlphaFoldDB" id="E8LLL8"/>
<reference evidence="1 2" key="1">
    <citation type="submission" date="2011-01" db="EMBL/GenBank/DDBJ databases">
        <authorList>
            <person name="Weinstock G."/>
            <person name="Sodergren E."/>
            <person name="Clifton S."/>
            <person name="Fulton L."/>
            <person name="Fulton B."/>
            <person name="Courtney L."/>
            <person name="Fronick C."/>
            <person name="Harrison M."/>
            <person name="Strong C."/>
            <person name="Farmer C."/>
            <person name="Delahaunty K."/>
            <person name="Markovic C."/>
            <person name="Hall O."/>
            <person name="Minx P."/>
            <person name="Tomlinson C."/>
            <person name="Mitreva M."/>
            <person name="Hou S."/>
            <person name="Chen J."/>
            <person name="Wollam A."/>
            <person name="Pepin K.H."/>
            <person name="Johnson M."/>
            <person name="Bhonagiri V."/>
            <person name="Zhang X."/>
            <person name="Suruliraj S."/>
            <person name="Warren W."/>
            <person name="Chinwalla A."/>
            <person name="Mardis E.R."/>
            <person name="Wilson R.K."/>
        </authorList>
    </citation>
    <scope>NUCLEOTIDE SEQUENCE [LARGE SCALE GENOMIC DNA]</scope>
    <source>
        <strain evidence="2">DSM 22608 / JCM 16073 / KCTC 15190 / YIT 12066</strain>
    </source>
</reference>
<accession>E8LLL8</accession>
<keyword evidence="2" id="KW-1185">Reference proteome</keyword>
<sequence>MFAKYDLALKASGINSLILDNNKKRKEFCYEMPHYLSYDFIN</sequence>
<dbReference type="HOGENOM" id="CLU_3258805_0_0_6"/>
<comment type="caution">
    <text evidence="1">The sequence shown here is derived from an EMBL/GenBank/DDBJ whole genome shotgun (WGS) entry which is preliminary data.</text>
</comment>
<evidence type="ECO:0000313" key="1">
    <source>
        <dbReference type="EMBL" id="EFY06591.1"/>
    </source>
</evidence>
<dbReference type="EMBL" id="AEVO01000110">
    <property type="protein sequence ID" value="EFY06591.1"/>
    <property type="molecule type" value="Genomic_DNA"/>
</dbReference>
<dbReference type="STRING" id="762983.HMPREF9444_01635"/>
<name>E8LLL8_SUCHY</name>
<gene>
    <name evidence="1" type="ORF">HMPREF9444_01635</name>
</gene>
<evidence type="ECO:0000313" key="2">
    <source>
        <dbReference type="Proteomes" id="UP000018458"/>
    </source>
</evidence>
<organism evidence="1 2">
    <name type="scientific">Succinatimonas hippei (strain DSM 22608 / JCM 16073 / KCTC 15190 / YIT 12066)</name>
    <dbReference type="NCBI Taxonomy" id="762983"/>
    <lineage>
        <taxon>Bacteria</taxon>
        <taxon>Pseudomonadati</taxon>
        <taxon>Pseudomonadota</taxon>
        <taxon>Gammaproteobacteria</taxon>
        <taxon>Aeromonadales</taxon>
        <taxon>Succinivibrionaceae</taxon>
        <taxon>Succinatimonas</taxon>
    </lineage>
</organism>